<keyword evidence="2" id="KW-1185">Reference proteome</keyword>
<reference evidence="1" key="2">
    <citation type="submission" date="2021-08" db="EMBL/GenBank/DDBJ databases">
        <authorList>
            <person name="Tani A."/>
            <person name="Ola A."/>
            <person name="Ogura Y."/>
            <person name="Katsura K."/>
            <person name="Hayashi T."/>
        </authorList>
    </citation>
    <scope>NUCLEOTIDE SEQUENCE</scope>
    <source>
        <strain evidence="1">KCTC 52305</strain>
    </source>
</reference>
<comment type="caution">
    <text evidence="1">The sequence shown here is derived from an EMBL/GenBank/DDBJ whole genome shotgun (WGS) entry which is preliminary data.</text>
</comment>
<dbReference type="EMBL" id="BPQH01000022">
    <property type="protein sequence ID" value="GJD52870.1"/>
    <property type="molecule type" value="Genomic_DNA"/>
</dbReference>
<protein>
    <submittedName>
        <fullName evidence="1">Uncharacterized protein</fullName>
    </submittedName>
</protein>
<organism evidence="1 2">
    <name type="scientific">Methylobacterium crusticola</name>
    <dbReference type="NCBI Taxonomy" id="1697972"/>
    <lineage>
        <taxon>Bacteria</taxon>
        <taxon>Pseudomonadati</taxon>
        <taxon>Pseudomonadota</taxon>
        <taxon>Alphaproteobacteria</taxon>
        <taxon>Hyphomicrobiales</taxon>
        <taxon>Methylobacteriaceae</taxon>
        <taxon>Methylobacterium</taxon>
    </lineage>
</organism>
<accession>A0ABQ4R7I1</accession>
<reference evidence="1" key="1">
    <citation type="journal article" date="2021" name="Front. Microbiol.">
        <title>Comprehensive Comparative Genomics and Phenotyping of Methylobacterium Species.</title>
        <authorList>
            <person name="Alessa O."/>
            <person name="Ogura Y."/>
            <person name="Fujitani Y."/>
            <person name="Takami H."/>
            <person name="Hayashi T."/>
            <person name="Sahin N."/>
            <person name="Tani A."/>
        </authorList>
    </citation>
    <scope>NUCLEOTIDE SEQUENCE</scope>
    <source>
        <strain evidence="1">KCTC 52305</strain>
    </source>
</reference>
<dbReference type="Proteomes" id="UP001055167">
    <property type="component" value="Unassembled WGS sequence"/>
</dbReference>
<evidence type="ECO:0000313" key="2">
    <source>
        <dbReference type="Proteomes" id="UP001055167"/>
    </source>
</evidence>
<evidence type="ECO:0000313" key="1">
    <source>
        <dbReference type="EMBL" id="GJD52870.1"/>
    </source>
</evidence>
<gene>
    <name evidence="1" type="ORF">OPKNFCMD_5637</name>
</gene>
<name>A0ABQ4R7I1_9HYPH</name>
<sequence>MRWSCVKADSFAIQSWAFSVFRSAIGDNALLVRSSVPGWTMTSPMVAPFSPAMT</sequence>
<proteinExistence type="predicted"/>